<evidence type="ECO:0000313" key="2">
    <source>
        <dbReference type="EMBL" id="GAU40253.1"/>
    </source>
</evidence>
<gene>
    <name evidence="2" type="ORF">TSUD_219650</name>
</gene>
<sequence>MKLNHEIVREFYANAIPIGQEPYNFTTVVRGKQIHFDRDALNRFLGEQSNLDSDQLWEERRAVKTTLTIPAQIIHLLISYNLKPRSHVHTTTMNRATLLWYILPGREVDIARVIANEIRSVTESGIKKEAKPVLPYPGLITGLCEAEHVHIPALVSHQIKPINDKYIKRYCKLKEVQQQPQAPQLPTAPLHPVEPQQAYPDIDPRLQNLFYHTWDHNTSNHRALTVLYDKTSFGALDQCQDRLVEVRQDVMELQVAEGLVVVVVAVARLLSACSIS</sequence>
<reference evidence="3" key="1">
    <citation type="journal article" date="2017" name="Front. Plant Sci.">
        <title>Climate Clever Clovers: New Paradigm to Reduce the Environmental Footprint of Ruminants by Breeding Low Methanogenic Forages Utilizing Haplotype Variation.</title>
        <authorList>
            <person name="Kaur P."/>
            <person name="Appels R."/>
            <person name="Bayer P.E."/>
            <person name="Keeble-Gagnere G."/>
            <person name="Wang J."/>
            <person name="Hirakawa H."/>
            <person name="Shirasawa K."/>
            <person name="Vercoe P."/>
            <person name="Stefanova K."/>
            <person name="Durmic Z."/>
            <person name="Nichols P."/>
            <person name="Revell C."/>
            <person name="Isobe S.N."/>
            <person name="Edwards D."/>
            <person name="Erskine W."/>
        </authorList>
    </citation>
    <scope>NUCLEOTIDE SEQUENCE [LARGE SCALE GENOMIC DNA]</scope>
    <source>
        <strain evidence="3">cv. Daliak</strain>
    </source>
</reference>
<accession>A0A2Z6NE75</accession>
<evidence type="ECO:0000313" key="3">
    <source>
        <dbReference type="Proteomes" id="UP000242715"/>
    </source>
</evidence>
<proteinExistence type="predicted"/>
<dbReference type="AlphaFoldDB" id="A0A2Z6NE75"/>
<dbReference type="Pfam" id="PF20167">
    <property type="entry name" value="Transposase_32"/>
    <property type="match status" value="1"/>
</dbReference>
<name>A0A2Z6NE75_TRISU</name>
<feature type="domain" description="Putative plant transposon protein" evidence="1">
    <location>
        <begin position="4"/>
        <end position="149"/>
    </location>
</feature>
<protein>
    <recommendedName>
        <fullName evidence="1">Putative plant transposon protein domain-containing protein</fullName>
    </recommendedName>
</protein>
<dbReference type="EMBL" id="DF973796">
    <property type="protein sequence ID" value="GAU40253.1"/>
    <property type="molecule type" value="Genomic_DNA"/>
</dbReference>
<organism evidence="2 3">
    <name type="scientific">Trifolium subterraneum</name>
    <name type="common">Subterranean clover</name>
    <dbReference type="NCBI Taxonomy" id="3900"/>
    <lineage>
        <taxon>Eukaryota</taxon>
        <taxon>Viridiplantae</taxon>
        <taxon>Streptophyta</taxon>
        <taxon>Embryophyta</taxon>
        <taxon>Tracheophyta</taxon>
        <taxon>Spermatophyta</taxon>
        <taxon>Magnoliopsida</taxon>
        <taxon>eudicotyledons</taxon>
        <taxon>Gunneridae</taxon>
        <taxon>Pentapetalae</taxon>
        <taxon>rosids</taxon>
        <taxon>fabids</taxon>
        <taxon>Fabales</taxon>
        <taxon>Fabaceae</taxon>
        <taxon>Papilionoideae</taxon>
        <taxon>50 kb inversion clade</taxon>
        <taxon>NPAAA clade</taxon>
        <taxon>Hologalegina</taxon>
        <taxon>IRL clade</taxon>
        <taxon>Trifolieae</taxon>
        <taxon>Trifolium</taxon>
    </lineage>
</organism>
<dbReference type="Proteomes" id="UP000242715">
    <property type="component" value="Unassembled WGS sequence"/>
</dbReference>
<evidence type="ECO:0000259" key="1">
    <source>
        <dbReference type="Pfam" id="PF20167"/>
    </source>
</evidence>
<dbReference type="InterPro" id="IPR046796">
    <property type="entry name" value="Transposase_32_dom"/>
</dbReference>
<keyword evidence="3" id="KW-1185">Reference proteome</keyword>
<dbReference type="OrthoDB" id="1435214at2759"/>